<proteinExistence type="inferred from homology"/>
<dbReference type="CDD" id="cd04105">
    <property type="entry name" value="SR_beta"/>
    <property type="match status" value="1"/>
</dbReference>
<evidence type="ECO:0000256" key="1">
    <source>
        <dbReference type="ARBA" id="ARBA00004389"/>
    </source>
</evidence>
<evidence type="ECO:0000313" key="12">
    <source>
        <dbReference type="EMBL" id="KAF2671545.1"/>
    </source>
</evidence>
<organism evidence="12 13">
    <name type="scientific">Microthyrium microscopicum</name>
    <dbReference type="NCBI Taxonomy" id="703497"/>
    <lineage>
        <taxon>Eukaryota</taxon>
        <taxon>Fungi</taxon>
        <taxon>Dikarya</taxon>
        <taxon>Ascomycota</taxon>
        <taxon>Pezizomycotina</taxon>
        <taxon>Dothideomycetes</taxon>
        <taxon>Dothideomycetes incertae sedis</taxon>
        <taxon>Microthyriales</taxon>
        <taxon>Microthyriaceae</taxon>
        <taxon>Microthyrium</taxon>
    </lineage>
</organism>
<keyword evidence="5" id="KW-0547">Nucleotide-binding</keyword>
<reference evidence="12" key="1">
    <citation type="journal article" date="2020" name="Stud. Mycol.">
        <title>101 Dothideomycetes genomes: a test case for predicting lifestyles and emergence of pathogens.</title>
        <authorList>
            <person name="Haridas S."/>
            <person name="Albert R."/>
            <person name="Binder M."/>
            <person name="Bloem J."/>
            <person name="Labutti K."/>
            <person name="Salamov A."/>
            <person name="Andreopoulos B."/>
            <person name="Baker S."/>
            <person name="Barry K."/>
            <person name="Bills G."/>
            <person name="Bluhm B."/>
            <person name="Cannon C."/>
            <person name="Castanera R."/>
            <person name="Culley D."/>
            <person name="Daum C."/>
            <person name="Ezra D."/>
            <person name="Gonzalez J."/>
            <person name="Henrissat B."/>
            <person name="Kuo A."/>
            <person name="Liang C."/>
            <person name="Lipzen A."/>
            <person name="Lutzoni F."/>
            <person name="Magnuson J."/>
            <person name="Mondo S."/>
            <person name="Nolan M."/>
            <person name="Ohm R."/>
            <person name="Pangilinan J."/>
            <person name="Park H.-J."/>
            <person name="Ramirez L."/>
            <person name="Alfaro M."/>
            <person name="Sun H."/>
            <person name="Tritt A."/>
            <person name="Yoshinaga Y."/>
            <person name="Zwiers L.-H."/>
            <person name="Turgeon B."/>
            <person name="Goodwin S."/>
            <person name="Spatafora J."/>
            <person name="Crous P."/>
            <person name="Grigoriev I."/>
        </authorList>
    </citation>
    <scope>NUCLEOTIDE SEQUENCE</scope>
    <source>
        <strain evidence="12">CBS 115976</strain>
    </source>
</reference>
<evidence type="ECO:0000256" key="5">
    <source>
        <dbReference type="ARBA" id="ARBA00022741"/>
    </source>
</evidence>
<name>A0A6A6UGZ4_9PEZI</name>
<dbReference type="GO" id="GO:0005789">
    <property type="term" value="C:endoplasmic reticulum membrane"/>
    <property type="evidence" value="ECO:0007669"/>
    <property type="project" value="UniProtKB-SubCell"/>
</dbReference>
<dbReference type="SUPFAM" id="SSF52540">
    <property type="entry name" value="P-loop containing nucleoside triphosphate hydrolases"/>
    <property type="match status" value="1"/>
</dbReference>
<evidence type="ECO:0000256" key="8">
    <source>
        <dbReference type="ARBA" id="ARBA00023134"/>
    </source>
</evidence>
<dbReference type="GO" id="GO:0005525">
    <property type="term" value="F:GTP binding"/>
    <property type="evidence" value="ECO:0007669"/>
    <property type="project" value="UniProtKB-KW"/>
</dbReference>
<comment type="subcellular location">
    <subcellularLocation>
        <location evidence="1">Endoplasmic reticulum membrane</location>
        <topology evidence="1">Single-pass membrane protein</topology>
    </subcellularLocation>
</comment>
<protein>
    <recommendedName>
        <fullName evidence="3">Signal recognition particle receptor subunit beta</fullName>
    </recommendedName>
</protein>
<gene>
    <name evidence="12" type="ORF">BT63DRAFT_412563</name>
</gene>
<evidence type="ECO:0000256" key="3">
    <source>
        <dbReference type="ARBA" id="ARBA00020256"/>
    </source>
</evidence>
<feature type="transmembrane region" description="Helical" evidence="11">
    <location>
        <begin position="20"/>
        <end position="40"/>
    </location>
</feature>
<sequence length="287" mass="31614">MAWYDEDSFLTRSFGPSKFAIIITTLILICLPILTHFFFYRAKSPSSIPRFLVCGPSNSGKTAIVTNFERQTSTAQTHTSIEPTTILAVLPPSTRSSSARYRSLNDPQAQALQPLLLVDTPGHAKLRRHAFTALENSTSPLSGIIFVVDAANLSSERRDDESISGLSDSASYLHDILLALQKTSATRKKPLKLLVAANKMDVFTALPVSMVKGVLEGEIARTRETRARGLATDGAEEETDILGEDLGVKFRFDVLEEFGVEVEVIGGNVEGDELETEKWWDWVARLL</sequence>
<keyword evidence="9 11" id="KW-0472">Membrane</keyword>
<keyword evidence="4 11" id="KW-0812">Transmembrane</keyword>
<evidence type="ECO:0000256" key="7">
    <source>
        <dbReference type="ARBA" id="ARBA00022989"/>
    </source>
</evidence>
<dbReference type="EMBL" id="MU004233">
    <property type="protein sequence ID" value="KAF2671545.1"/>
    <property type="molecule type" value="Genomic_DNA"/>
</dbReference>
<evidence type="ECO:0000256" key="11">
    <source>
        <dbReference type="SAM" id="Phobius"/>
    </source>
</evidence>
<dbReference type="Gene3D" id="3.40.50.300">
    <property type="entry name" value="P-loop containing nucleotide triphosphate hydrolases"/>
    <property type="match status" value="1"/>
</dbReference>
<dbReference type="GO" id="GO:0016787">
    <property type="term" value="F:hydrolase activity"/>
    <property type="evidence" value="ECO:0007669"/>
    <property type="project" value="UniProtKB-KW"/>
</dbReference>
<keyword evidence="7 11" id="KW-1133">Transmembrane helix</keyword>
<comment type="similarity">
    <text evidence="2">Belongs to the SRP receptor beta subunit family.</text>
</comment>
<dbReference type="InterPro" id="IPR019009">
    <property type="entry name" value="SRP_receptor_beta_su"/>
</dbReference>
<evidence type="ECO:0000256" key="2">
    <source>
        <dbReference type="ARBA" id="ARBA00005619"/>
    </source>
</evidence>
<evidence type="ECO:0000256" key="9">
    <source>
        <dbReference type="ARBA" id="ARBA00023136"/>
    </source>
</evidence>
<evidence type="ECO:0000313" key="13">
    <source>
        <dbReference type="Proteomes" id="UP000799302"/>
    </source>
</evidence>
<dbReference type="Proteomes" id="UP000799302">
    <property type="component" value="Unassembled WGS sequence"/>
</dbReference>
<dbReference type="AlphaFoldDB" id="A0A6A6UGZ4"/>
<keyword evidence="12" id="KW-0378">Hydrolase</keyword>
<accession>A0A6A6UGZ4</accession>
<dbReference type="Pfam" id="PF09439">
    <property type="entry name" value="SRPRB"/>
    <property type="match status" value="1"/>
</dbReference>
<evidence type="ECO:0000256" key="10">
    <source>
        <dbReference type="ARBA" id="ARBA00023170"/>
    </source>
</evidence>
<evidence type="ECO:0000256" key="6">
    <source>
        <dbReference type="ARBA" id="ARBA00022824"/>
    </source>
</evidence>
<dbReference type="InterPro" id="IPR027417">
    <property type="entry name" value="P-loop_NTPase"/>
</dbReference>
<keyword evidence="13" id="KW-1185">Reference proteome</keyword>
<dbReference type="OrthoDB" id="41266at2759"/>
<keyword evidence="8" id="KW-0342">GTP-binding</keyword>
<evidence type="ECO:0000256" key="4">
    <source>
        <dbReference type="ARBA" id="ARBA00022692"/>
    </source>
</evidence>
<keyword evidence="10" id="KW-0675">Receptor</keyword>
<keyword evidence="6" id="KW-0256">Endoplasmic reticulum</keyword>